<dbReference type="Proteomes" id="UP000773469">
    <property type="component" value="Unassembled WGS sequence"/>
</dbReference>
<dbReference type="Pfam" id="PF06185">
    <property type="entry name" value="YecM"/>
    <property type="match status" value="1"/>
</dbReference>
<gene>
    <name evidence="1" type="primary">yecM</name>
    <name evidence="1" type="ORF">TUM3794_30080</name>
</gene>
<dbReference type="EMBL" id="BPEU01000023">
    <property type="protein sequence ID" value="GIU43731.1"/>
    <property type="molecule type" value="Genomic_DNA"/>
</dbReference>
<comment type="caution">
    <text evidence="1">The sequence shown here is derived from an EMBL/GenBank/DDBJ whole genome shotgun (WGS) entry which is preliminary data.</text>
</comment>
<keyword evidence="2" id="KW-1185">Reference proteome</keyword>
<dbReference type="InterPro" id="IPR029068">
    <property type="entry name" value="Glyas_Bleomycin-R_OHBP_Dase"/>
</dbReference>
<proteinExistence type="predicted"/>
<dbReference type="RefSeq" id="WP_220757300.1">
    <property type="nucleotide sequence ID" value="NZ_BPEU01000023.1"/>
</dbReference>
<name>A0ABQ4P886_SHECO</name>
<sequence length="191" mass="20988">MNQNTITAQTLIDTWPTFEAKIVSFLADLQLDRLNMVCDHVALRVNSDTAADSLRDHFCHQGAIISNNMINGRPILIIELNTPLMLGPMCIDCVELPYPGEKQYPNEGWEHIELVLPGNACNGQQLSAQLIEAVPTLAPVIAGDSEIDVKLSSPQGEHERLANPTIAFKYQGLCIKVHAHGIKAIIASEKR</sequence>
<protein>
    <submittedName>
        <fullName evidence="1">VOC family protein</fullName>
    </submittedName>
</protein>
<dbReference type="PANTHER" id="PTHR37519:SF1">
    <property type="entry name" value="DIHYDROXYBIPHENYL DIOXYGENASE DOMAIN-CONTAINING PROTEIN"/>
    <property type="match status" value="1"/>
</dbReference>
<accession>A0ABQ4P886</accession>
<evidence type="ECO:0000313" key="1">
    <source>
        <dbReference type="EMBL" id="GIU43731.1"/>
    </source>
</evidence>
<dbReference type="InterPro" id="IPR010393">
    <property type="entry name" value="DUF991_YecM-like"/>
</dbReference>
<dbReference type="NCBIfam" id="NF008683">
    <property type="entry name" value="PRK11700.1-6"/>
    <property type="match status" value="1"/>
</dbReference>
<dbReference type="Gene3D" id="3.10.180.10">
    <property type="entry name" value="2,3-Dihydroxybiphenyl 1,2-Dioxygenase, domain 1"/>
    <property type="match status" value="1"/>
</dbReference>
<reference evidence="1 2" key="1">
    <citation type="submission" date="2021-05" db="EMBL/GenBank/DDBJ databases">
        <title>Molecular characterization for Shewanella algae harboring chromosomal blaOXA-55-like strains isolated from clinical and environment sample.</title>
        <authorList>
            <person name="Ohama Y."/>
            <person name="Aoki K."/>
            <person name="Harada S."/>
            <person name="Moriya K."/>
            <person name="Ishii Y."/>
            <person name="Tateda K."/>
        </authorList>
    </citation>
    <scope>NUCLEOTIDE SEQUENCE [LARGE SCALE GENOMIC DNA]</scope>
    <source>
        <strain evidence="1 2">MBTL60-118</strain>
    </source>
</reference>
<dbReference type="PANTHER" id="PTHR37519">
    <property type="match status" value="1"/>
</dbReference>
<dbReference type="SUPFAM" id="SSF54593">
    <property type="entry name" value="Glyoxalase/Bleomycin resistance protein/Dihydroxybiphenyl dioxygenase"/>
    <property type="match status" value="1"/>
</dbReference>
<organism evidence="1 2">
    <name type="scientific">Shewanella colwelliana</name>
    <name type="common">Alteromonas colwelliana</name>
    <dbReference type="NCBI Taxonomy" id="23"/>
    <lineage>
        <taxon>Bacteria</taxon>
        <taxon>Pseudomonadati</taxon>
        <taxon>Pseudomonadota</taxon>
        <taxon>Gammaproteobacteria</taxon>
        <taxon>Alteromonadales</taxon>
        <taxon>Shewanellaceae</taxon>
        <taxon>Shewanella</taxon>
    </lineage>
</organism>
<evidence type="ECO:0000313" key="2">
    <source>
        <dbReference type="Proteomes" id="UP000773469"/>
    </source>
</evidence>